<dbReference type="Pfam" id="PF12879">
    <property type="entry name" value="SICA_C"/>
    <property type="match status" value="1"/>
</dbReference>
<protein>
    <submittedName>
        <fullName evidence="6">SICA antigen</fullName>
    </submittedName>
</protein>
<feature type="region of interest" description="Disordered" evidence="1">
    <location>
        <begin position="970"/>
        <end position="1088"/>
    </location>
</feature>
<evidence type="ECO:0000259" key="5">
    <source>
        <dbReference type="Pfam" id="PF12887"/>
    </source>
</evidence>
<feature type="compositionally biased region" description="Polar residues" evidence="1">
    <location>
        <begin position="285"/>
        <end position="297"/>
    </location>
</feature>
<feature type="compositionally biased region" description="Basic and acidic residues" evidence="1">
    <location>
        <begin position="873"/>
        <end position="892"/>
    </location>
</feature>
<keyword evidence="2" id="KW-0812">Transmembrane</keyword>
<evidence type="ECO:0000256" key="2">
    <source>
        <dbReference type="SAM" id="Phobius"/>
    </source>
</evidence>
<feature type="domain" description="Schizont-infected cell agglutination C-terminal" evidence="4">
    <location>
        <begin position="1117"/>
        <end position="1250"/>
    </location>
</feature>
<evidence type="ECO:0000313" key="6">
    <source>
        <dbReference type="EMBL" id="ANQ07545.1"/>
    </source>
</evidence>
<feature type="domain" description="Schizont-infected cell agglutination extracellular beta" evidence="3">
    <location>
        <begin position="560"/>
        <end position="726"/>
    </location>
</feature>
<feature type="region of interest" description="Disordered" evidence="1">
    <location>
        <begin position="1164"/>
        <end position="1187"/>
    </location>
</feature>
<proteinExistence type="predicted"/>
<feature type="compositionally biased region" description="Acidic residues" evidence="1">
    <location>
        <begin position="1299"/>
        <end position="1312"/>
    </location>
</feature>
<evidence type="ECO:0000259" key="3">
    <source>
        <dbReference type="Pfam" id="PF12878"/>
    </source>
</evidence>
<dbReference type="EMBL" id="CP016245">
    <property type="protein sequence ID" value="ANQ07545.1"/>
    <property type="molecule type" value="Genomic_DNA"/>
</dbReference>
<keyword evidence="2" id="KW-1133">Transmembrane helix</keyword>
<dbReference type="InterPro" id="IPR024290">
    <property type="entry name" value="SICA_extracell_a"/>
</dbReference>
<feature type="region of interest" description="Disordered" evidence="1">
    <location>
        <begin position="1280"/>
        <end position="1312"/>
    </location>
</feature>
<evidence type="ECO:0000313" key="7">
    <source>
        <dbReference type="Proteomes" id="UP000092716"/>
    </source>
</evidence>
<dbReference type="GeneID" id="30908354"/>
<feature type="domain" description="Schizont-infected cell agglutination extracellular beta" evidence="3">
    <location>
        <begin position="354"/>
        <end position="521"/>
    </location>
</feature>
<dbReference type="VEuPathDB" id="PlasmoDB:PCOAH_00016280"/>
<dbReference type="Pfam" id="PF12887">
    <property type="entry name" value="SICA_alpha"/>
    <property type="match status" value="1"/>
</dbReference>
<name>A0A1B1DY72_9APIC</name>
<feature type="compositionally biased region" description="Low complexity" evidence="1">
    <location>
        <begin position="1017"/>
        <end position="1026"/>
    </location>
</feature>
<feature type="region of interest" description="Disordered" evidence="1">
    <location>
        <begin position="278"/>
        <end position="353"/>
    </location>
</feature>
<dbReference type="InterPro" id="IPR024288">
    <property type="entry name" value="SICA_C"/>
</dbReference>
<dbReference type="KEGG" id="pcot:PCOAH_00016280"/>
<feature type="non-terminal residue" evidence="6">
    <location>
        <position position="1"/>
    </location>
</feature>
<dbReference type="RefSeq" id="XP_019914240.1">
    <property type="nucleotide sequence ID" value="XM_020058437.1"/>
</dbReference>
<dbReference type="InterPro" id="IPR024285">
    <property type="entry name" value="SICA_extracell_b"/>
</dbReference>
<gene>
    <name evidence="6" type="ORF">PCOAH_00016280</name>
</gene>
<feature type="transmembrane region" description="Helical" evidence="2">
    <location>
        <begin position="1098"/>
        <end position="1119"/>
    </location>
</feature>
<feature type="domain" description="Schizont-infected cell agglutination extracellular alpha" evidence="5">
    <location>
        <begin position="4"/>
        <end position="155"/>
    </location>
</feature>
<feature type="region of interest" description="Disordered" evidence="1">
    <location>
        <begin position="873"/>
        <end position="894"/>
    </location>
</feature>
<evidence type="ECO:0000256" key="1">
    <source>
        <dbReference type="SAM" id="MobiDB-lite"/>
    </source>
</evidence>
<feature type="region of interest" description="Disordered" evidence="1">
    <location>
        <begin position="184"/>
        <end position="203"/>
    </location>
</feature>
<keyword evidence="2" id="KW-0472">Membrane</keyword>
<feature type="compositionally biased region" description="Pro residues" evidence="1">
    <location>
        <begin position="1040"/>
        <end position="1051"/>
    </location>
</feature>
<accession>A0A1B1DY72</accession>
<keyword evidence="7" id="KW-1185">Reference proteome</keyword>
<evidence type="ECO:0000259" key="4">
    <source>
        <dbReference type="Pfam" id="PF12879"/>
    </source>
</evidence>
<organism evidence="6 7">
    <name type="scientific">Plasmodium coatneyi</name>
    <dbReference type="NCBI Taxonomy" id="208452"/>
    <lineage>
        <taxon>Eukaryota</taxon>
        <taxon>Sar</taxon>
        <taxon>Alveolata</taxon>
        <taxon>Apicomplexa</taxon>
        <taxon>Aconoidasida</taxon>
        <taxon>Haemosporida</taxon>
        <taxon>Plasmodiidae</taxon>
        <taxon>Plasmodium</taxon>
    </lineage>
</organism>
<dbReference type="Proteomes" id="UP000092716">
    <property type="component" value="Chromosome 7"/>
</dbReference>
<dbReference type="Pfam" id="PF12878">
    <property type="entry name" value="SICA_beta"/>
    <property type="match status" value="3"/>
</dbReference>
<reference evidence="7" key="1">
    <citation type="submission" date="2016-06" db="EMBL/GenBank/DDBJ databases">
        <title>First high quality genome sequence of Plasmodium coatneyi using continuous long reads from single molecule, real-time sequencing.</title>
        <authorList>
            <person name="Chien J.-T."/>
            <person name="Pakala S.B."/>
            <person name="Geraldo J.A."/>
            <person name="Lapp S.A."/>
            <person name="Barnwell J.W."/>
            <person name="Kissinger J.C."/>
            <person name="Galinski M.R."/>
            <person name="Humphrey J.C."/>
        </authorList>
    </citation>
    <scope>NUCLEOTIDE SEQUENCE [LARGE SCALE GENOMIC DNA]</scope>
    <source>
        <strain evidence="7">Hackeri</strain>
    </source>
</reference>
<feature type="compositionally biased region" description="Basic and acidic residues" evidence="1">
    <location>
        <begin position="977"/>
        <end position="1005"/>
    </location>
</feature>
<sequence length="1312" mass="148996">EGIWKEMKPIFHDMMDNVIRDAKDEEDICAEEDWGSTEKNLCKMLLRISFWMDGMEQKWNEKEKKYLWEQRKVKTGERNEAKLKYYLRCLIGRTTMTRMLGAHCDMDKVREAVKSGLEDMRQNENPGGGNELCRDVHVKDFMWGGRLIWQQVSEWIDNYSRKKDESKALPEVKPGESLLHTIQSEGERSCRNKSEQERRKSARETLKTLRIEVADEEEQELGEETGTLAKDAFDDVAREVKNVVDSDEVARKEVQGMDEIGEELKGKVKQAVNKVMKDALPSPQVGKNSSKTGQPETGSLGKWGDWTRGKEPGNQGPTGQGVQPDKGSNRTAPVSSDKGETGQRGSNRRSGETCKCSLERVYKKKKRKKGGGREGMDNIEGDINSMIRDLAKNLSRYADDKNGLCNSSKGISAPNGLHKKVCQLITAGLKSIYSIPQEQDDSDKEFKQLFKKTMSCLLLNAYADKLIIKSKEQGCNIIEREIEEIFNTGNKQRDDWCLHKGQDGKGDCVKCTRKRIINCDIGKGRNKYNVKTKVDGLLNQDNSINGTLNSICEDCSKESNLCERMKCVTENWFRDRIGGYTKQKWCTFWNPDVSNRLDDLSKAMTSNNEGDDDLCQETVGEKNTLFTETEKMACNYIVRGLKKIYSVQSKSDSTKDRNSRIFHQTMYCMFLNAYADLFIEKTKGHVCPITEEIIKQAFSKVNENRDSWCTDKDKNGPCVLCTRQKNLTCILSVDKTLWDTGKDCTEVGNDDIKNKVKGMFKDKEKNVEAQKVLTDISTITNSLCQRVNCVTVKWFEDRKRGTSTQNWCAFWGKGDVGRILKSLSTAMTNKNGSTGNYCNNVGQHDSAERKACKLITAGLEYIYKIEKKEIKEEDKKKKRKSQDQIEKEKRQAANDQQFGRTMGCILLNAYADKLAEQKCIGESTVLEAFTKGKSLYTDLCVNKNDPNCVKCERQKKFDCTLNVDKTLWSTGKSCPQGKRDNMKKEVDDKLDTKKNRDQKVQDVMKEINNICPPPPQQSHSGQQDQGGLEEPKLQGGNKPQGPPPPGKPQRPPQQATPSHGGFITAEKTDDPGRVTPGTVLPAPAQVSNPIDHSDSAPYLPLAPAVLGISIMSYLLWKYFGMLRKTRKRYRRAPQIRGPPTLEEQVMDHVDHPGPHEYILVKGRRQPRSVPTRTKRRKRRGVGRRAGRRGGVRRRMIIDIHLEVLEECQKEDLHSTKENFFEILVQEFMGSGFREEDFLPKEGVPKEQVPSLDSGFREEDFFPKEEVLSSNSGFRVHVLKEGVPEEQVPSSDSGFREEDFPPEESILEDDVPM</sequence>
<feature type="domain" description="Schizont-infected cell agglutination extracellular beta" evidence="3">
    <location>
        <begin position="782"/>
        <end position="959"/>
    </location>
</feature>
<feature type="compositionally biased region" description="Basic and acidic residues" evidence="1">
    <location>
        <begin position="185"/>
        <end position="203"/>
    </location>
</feature>